<dbReference type="CTD" id="26873"/>
<accession>A0A7R5KB05</accession>
<dbReference type="InParanoid" id="A0A7R5KB05"/>
<reference evidence="4" key="1">
    <citation type="submission" date="2025-08" db="UniProtKB">
        <authorList>
            <consortium name="RefSeq"/>
        </authorList>
    </citation>
    <scope>IDENTIFICATION</scope>
    <source>
        <tissue evidence="4">Muscle</tissue>
    </source>
</reference>
<protein>
    <submittedName>
        <fullName evidence="4">5-oxoprolinase</fullName>
    </submittedName>
</protein>
<sequence length="268" mass="28405">MPEVLYEEVIEVDERLIPEQPGCHLPGSDTWPRVEGCSGVTLLVQRPLDLGGLRRELEGVLARGIQSLAVLLLHSYMWPGHEEQVGALARELGFRQVSLSSAVAGMARAVPRGFTACADAYLTPGIRRYLRGFCHGFADQLRGVRVLFMRSDGGLTPMGSFGGARAILSGPAAGVVGYARTTYNSLDGTPVIGFDMGGTSTDVSRYAGELEHVFEATTAGVPIQAPQLDINTVAAGGGSRLFFRSGLYVVGPESAGAHPGPACYRKGE</sequence>
<feature type="domain" description="Hydantoinase A/oxoprolinase" evidence="1">
    <location>
        <begin position="112"/>
        <end position="267"/>
    </location>
</feature>
<dbReference type="GO" id="GO:0017168">
    <property type="term" value="F:5-oxoprolinase (ATP-hydrolyzing) activity"/>
    <property type="evidence" value="ECO:0007669"/>
    <property type="project" value="TreeGrafter"/>
</dbReference>
<dbReference type="AlphaFoldDB" id="A0A7R5KB05"/>
<dbReference type="Pfam" id="PF01968">
    <property type="entry name" value="Hydantoinase_A"/>
    <property type="match status" value="1"/>
</dbReference>
<dbReference type="GO" id="GO:0005829">
    <property type="term" value="C:cytosol"/>
    <property type="evidence" value="ECO:0007669"/>
    <property type="project" value="TreeGrafter"/>
</dbReference>
<dbReference type="InterPro" id="IPR045079">
    <property type="entry name" value="Oxoprolinase-like"/>
</dbReference>
<evidence type="ECO:0000313" key="3">
    <source>
        <dbReference type="Proteomes" id="UP000504627"/>
    </source>
</evidence>
<dbReference type="PANTHER" id="PTHR11365">
    <property type="entry name" value="5-OXOPROLINASE RELATED"/>
    <property type="match status" value="1"/>
</dbReference>
<proteinExistence type="predicted"/>
<dbReference type="GeneID" id="113994741"/>
<gene>
    <name evidence="4" type="primary">OPLAH</name>
</gene>
<feature type="domain" description="Hydantoinase/oxoprolinase N-terminal" evidence="2">
    <location>
        <begin position="2"/>
        <end position="92"/>
    </location>
</feature>
<evidence type="ECO:0000259" key="1">
    <source>
        <dbReference type="Pfam" id="PF01968"/>
    </source>
</evidence>
<dbReference type="GO" id="GO:0006749">
    <property type="term" value="P:glutathione metabolic process"/>
    <property type="evidence" value="ECO:0007669"/>
    <property type="project" value="TreeGrafter"/>
</dbReference>
<dbReference type="RefSeq" id="XP_039234743.1">
    <property type="nucleotide sequence ID" value="XM_039378809.1"/>
</dbReference>
<dbReference type="PANTHER" id="PTHR11365:SF2">
    <property type="entry name" value="5-OXOPROLINASE"/>
    <property type="match status" value="1"/>
</dbReference>
<dbReference type="InterPro" id="IPR002821">
    <property type="entry name" value="Hydantoinase_A"/>
</dbReference>
<name>A0A7R5KB05_9PASS</name>
<keyword evidence="3" id="KW-1185">Reference proteome</keyword>
<evidence type="ECO:0000313" key="4">
    <source>
        <dbReference type="RefSeq" id="XP_039234743.1"/>
    </source>
</evidence>
<evidence type="ECO:0000259" key="2">
    <source>
        <dbReference type="Pfam" id="PF05378"/>
    </source>
</evidence>
<dbReference type="InterPro" id="IPR008040">
    <property type="entry name" value="Hydant_A_N"/>
</dbReference>
<dbReference type="Pfam" id="PF05378">
    <property type="entry name" value="Hydant_A_N"/>
    <property type="match status" value="1"/>
</dbReference>
<dbReference type="Proteomes" id="UP000504627">
    <property type="component" value="Unplaced"/>
</dbReference>
<organism evidence="3 4">
    <name type="scientific">Pipra filicauda</name>
    <name type="common">Wire-tailed manakin</name>
    <dbReference type="NCBI Taxonomy" id="649802"/>
    <lineage>
        <taxon>Eukaryota</taxon>
        <taxon>Metazoa</taxon>
        <taxon>Chordata</taxon>
        <taxon>Craniata</taxon>
        <taxon>Vertebrata</taxon>
        <taxon>Euteleostomi</taxon>
        <taxon>Archelosauria</taxon>
        <taxon>Archosauria</taxon>
        <taxon>Dinosauria</taxon>
        <taxon>Saurischia</taxon>
        <taxon>Theropoda</taxon>
        <taxon>Coelurosauria</taxon>
        <taxon>Aves</taxon>
        <taxon>Neognathae</taxon>
        <taxon>Neoaves</taxon>
        <taxon>Telluraves</taxon>
        <taxon>Australaves</taxon>
        <taxon>Passeriformes</taxon>
        <taxon>Pipridae</taxon>
        <taxon>Pipra</taxon>
    </lineage>
</organism>